<comment type="caution">
    <text evidence="2">The sequence shown here is derived from an EMBL/GenBank/DDBJ whole genome shotgun (WGS) entry which is preliminary data.</text>
</comment>
<feature type="domain" description="Secretion system C-terminal sorting" evidence="1">
    <location>
        <begin position="151"/>
        <end position="219"/>
    </location>
</feature>
<proteinExistence type="predicted"/>
<reference evidence="2" key="1">
    <citation type="submission" date="2019-08" db="EMBL/GenBank/DDBJ databases">
        <authorList>
            <person name="Kucharzyk K."/>
            <person name="Murdoch R.W."/>
            <person name="Higgins S."/>
            <person name="Loffler F."/>
        </authorList>
    </citation>
    <scope>NUCLEOTIDE SEQUENCE</scope>
</reference>
<dbReference type="EMBL" id="VSSQ01000848">
    <property type="protein sequence ID" value="MPM02149.1"/>
    <property type="molecule type" value="Genomic_DNA"/>
</dbReference>
<evidence type="ECO:0000259" key="1">
    <source>
        <dbReference type="Pfam" id="PF18962"/>
    </source>
</evidence>
<evidence type="ECO:0000313" key="2">
    <source>
        <dbReference type="EMBL" id="MPM02149.1"/>
    </source>
</evidence>
<dbReference type="Pfam" id="PF18962">
    <property type="entry name" value="Por_Secre_tail"/>
    <property type="match status" value="1"/>
</dbReference>
<sequence length="228" mass="23994">MFPNPDVNPNLPDGTIGIPYSQTLTFIIPADTVIDLSTFFPGLPVISVEVIYFEAMAPVLLPAGLSAACEPSSCQVNGGSNGCMIIEGTPTEEGTTPVSVTGMYYLAIPASVPIIGGTTQTVPAIFTPYNIMINTGSVSLSESAQNNISAYPNPFCNNISFCFDSPGIQTLVISVFNASGQLVITSSFNAKAGENTMVIDTQSWDAGNYYYSVKQNGNTLNSGCITKE</sequence>
<dbReference type="InterPro" id="IPR026444">
    <property type="entry name" value="Secre_tail"/>
</dbReference>
<gene>
    <name evidence="2" type="ORF">SDC9_48394</name>
</gene>
<accession>A0A644WEX2</accession>
<name>A0A644WEX2_9ZZZZ</name>
<dbReference type="AlphaFoldDB" id="A0A644WEX2"/>
<dbReference type="NCBIfam" id="TIGR04183">
    <property type="entry name" value="Por_Secre_tail"/>
    <property type="match status" value="1"/>
</dbReference>
<protein>
    <recommendedName>
        <fullName evidence="1">Secretion system C-terminal sorting domain-containing protein</fullName>
    </recommendedName>
</protein>
<organism evidence="2">
    <name type="scientific">bioreactor metagenome</name>
    <dbReference type="NCBI Taxonomy" id="1076179"/>
    <lineage>
        <taxon>unclassified sequences</taxon>
        <taxon>metagenomes</taxon>
        <taxon>ecological metagenomes</taxon>
    </lineage>
</organism>